<dbReference type="InterPro" id="IPR015212">
    <property type="entry name" value="RGS-like_dom"/>
</dbReference>
<feature type="non-terminal residue" evidence="2">
    <location>
        <position position="239"/>
    </location>
</feature>
<reference evidence="2 3" key="1">
    <citation type="submission" date="2019-09" db="EMBL/GenBank/DDBJ databases">
        <title>Bird 10,000 Genomes (B10K) Project - Family phase.</title>
        <authorList>
            <person name="Zhang G."/>
        </authorList>
    </citation>
    <scope>NUCLEOTIDE SEQUENCE [LARGE SCALE GENOMIC DNA]</scope>
    <source>
        <strain evidence="2">B10K-DU-029-28</strain>
    </source>
</reference>
<evidence type="ECO:0000313" key="2">
    <source>
        <dbReference type="EMBL" id="NXT92859.1"/>
    </source>
</evidence>
<dbReference type="EMBL" id="VZTV01079329">
    <property type="protein sequence ID" value="NXT92859.1"/>
    <property type="molecule type" value="Genomic_DNA"/>
</dbReference>
<keyword evidence="3" id="KW-1185">Reference proteome</keyword>
<feature type="domain" description="Regulator of G protein signalling-like" evidence="1">
    <location>
        <begin position="149"/>
        <end position="215"/>
    </location>
</feature>
<dbReference type="SUPFAM" id="SSF48097">
    <property type="entry name" value="Regulator of G-protein signaling, RGS"/>
    <property type="match status" value="1"/>
</dbReference>
<organism evidence="2 3">
    <name type="scientific">Anhinga rufa</name>
    <name type="common">African darter</name>
    <dbReference type="NCBI Taxonomy" id="317792"/>
    <lineage>
        <taxon>Eukaryota</taxon>
        <taxon>Metazoa</taxon>
        <taxon>Chordata</taxon>
        <taxon>Craniata</taxon>
        <taxon>Vertebrata</taxon>
        <taxon>Euteleostomi</taxon>
        <taxon>Archelosauria</taxon>
        <taxon>Archosauria</taxon>
        <taxon>Dinosauria</taxon>
        <taxon>Saurischia</taxon>
        <taxon>Theropoda</taxon>
        <taxon>Coelurosauria</taxon>
        <taxon>Aves</taxon>
        <taxon>Neognathae</taxon>
        <taxon>Neoaves</taxon>
        <taxon>Aequornithes</taxon>
        <taxon>Suliformes</taxon>
        <taxon>Anhingidae</taxon>
        <taxon>Anhinga</taxon>
    </lineage>
</organism>
<protein>
    <submittedName>
        <fullName evidence="2">ARHGB factor</fullName>
    </submittedName>
</protein>
<feature type="non-terminal residue" evidence="2">
    <location>
        <position position="1"/>
    </location>
</feature>
<dbReference type="GO" id="GO:0001664">
    <property type="term" value="F:G protein-coupled receptor binding"/>
    <property type="evidence" value="ECO:0007669"/>
    <property type="project" value="TreeGrafter"/>
</dbReference>
<dbReference type="InterPro" id="IPR044926">
    <property type="entry name" value="RGS_subdomain_2"/>
</dbReference>
<dbReference type="AlphaFoldDB" id="A0A7L3GMA8"/>
<dbReference type="Proteomes" id="UP000528690">
    <property type="component" value="Unassembled WGS sequence"/>
</dbReference>
<dbReference type="GO" id="GO:0007186">
    <property type="term" value="P:G protein-coupled receptor signaling pathway"/>
    <property type="evidence" value="ECO:0007669"/>
    <property type="project" value="TreeGrafter"/>
</dbReference>
<dbReference type="Pfam" id="PF09128">
    <property type="entry name" value="RGS-like"/>
    <property type="match status" value="1"/>
</dbReference>
<gene>
    <name evidence="2" type="primary">Arhgef11_1</name>
    <name evidence="2" type="ORF">ANHRUF_R11738</name>
</gene>
<dbReference type="GO" id="GO:0005085">
    <property type="term" value="F:guanyl-nucleotide exchange factor activity"/>
    <property type="evidence" value="ECO:0007669"/>
    <property type="project" value="InterPro"/>
</dbReference>
<accession>A0A7L3GMA8</accession>
<dbReference type="PANTHER" id="PTHR45872:SF1">
    <property type="entry name" value="RHO GUANINE NUCLEOTIDE EXCHANGE FACTOR 11"/>
    <property type="match status" value="1"/>
</dbReference>
<dbReference type="OrthoDB" id="2272012at2759"/>
<name>A0A7L3GMA8_9AVES</name>
<dbReference type="Gene3D" id="1.10.167.10">
    <property type="entry name" value="Regulator of G-protein Signalling 4, domain 2"/>
    <property type="match status" value="1"/>
</dbReference>
<dbReference type="PANTHER" id="PTHR45872">
    <property type="entry name" value="RHO GUANINE NUCLEOTIDE EXCHANGE FACTOR 2, ISOFORM D"/>
    <property type="match status" value="1"/>
</dbReference>
<evidence type="ECO:0000313" key="3">
    <source>
        <dbReference type="Proteomes" id="UP000528690"/>
    </source>
</evidence>
<sequence>AKLSPLCIHPKLQDPEVQKHATQILRNMLRQEEAELQRFYEAYSRNPATEVEEQIEGARRRVSQLQLKILQETGGSMVREISGVTPSSGVLPSSRSLAGAGADPPEAVGTAVETSLVSKTCCSGSRCGCPVLGPAPGCHHMPGNIPPCDSLFQDLGKLKSRPAHLGVFLRYIFSQADPSPLLFYLCTDVCQQTTAKDSRVLGKDIWNIFLDRNAVRAGLEPAPEPLSLQGISWKSSLGC</sequence>
<dbReference type="InterPro" id="IPR036305">
    <property type="entry name" value="RGS_sf"/>
</dbReference>
<dbReference type="GO" id="GO:0005737">
    <property type="term" value="C:cytoplasm"/>
    <property type="evidence" value="ECO:0007669"/>
    <property type="project" value="InterPro"/>
</dbReference>
<comment type="caution">
    <text evidence="2">The sequence shown here is derived from an EMBL/GenBank/DDBJ whole genome shotgun (WGS) entry which is preliminary data.</text>
</comment>
<evidence type="ECO:0000259" key="1">
    <source>
        <dbReference type="Pfam" id="PF09128"/>
    </source>
</evidence>
<proteinExistence type="predicted"/>